<dbReference type="GO" id="GO:0002093">
    <property type="term" value="P:auditory receptor cell morphogenesis"/>
    <property type="evidence" value="ECO:0007669"/>
    <property type="project" value="TreeGrafter"/>
</dbReference>
<evidence type="ECO:0000256" key="1">
    <source>
        <dbReference type="ARBA" id="ARBA00004105"/>
    </source>
</evidence>
<evidence type="ECO:0000256" key="4">
    <source>
        <dbReference type="ARBA" id="ARBA00022490"/>
    </source>
</evidence>
<dbReference type="GO" id="GO:0007605">
    <property type="term" value="P:sensory perception of sound"/>
    <property type="evidence" value="ECO:0007669"/>
    <property type="project" value="UniProtKB-KW"/>
</dbReference>
<evidence type="ECO:0000256" key="9">
    <source>
        <dbReference type="ARBA" id="ARBA00023054"/>
    </source>
</evidence>
<dbReference type="GO" id="GO:1904970">
    <property type="term" value="P:brush border assembly"/>
    <property type="evidence" value="ECO:0007669"/>
    <property type="project" value="UniProtKB-ARBA"/>
</dbReference>
<evidence type="ECO:0000313" key="18">
    <source>
        <dbReference type="Proteomes" id="UP001142489"/>
    </source>
</evidence>
<dbReference type="PROSITE" id="PS50106">
    <property type="entry name" value="PDZ"/>
    <property type="match status" value="3"/>
</dbReference>
<sequence>MERKVAREFRHKVDLLIDSEAEKDYLYDVLRMYHESMNLPVLVGDLKYVINEPSRLPLFEAIRPLIPLKHQVEYDQLTPKQSRKLKEVRLDRLHPEGLGISVRGGAEFSCGLFISQLIKGGQADNVGLQVGDEIVRINGYSISSCTHEEVINLLRTKNIVSIKVRYVGMIPVKSSPDEPLKWQFVDQFVSDPGEGKSSVAGLASSGGKNHKEKKVFMSLIGTKGMGCSISSGPTQKPGIFISNVKPHSLSAEVGLEVGDQIVEVNGMDFSNIDHKEAVKVLKSSQTLTITVVTGAGRELFMTEEERQREAYNREMERQELMRQKRVALETNKILKEQQEKERLRKMEIAQKAAEEEERYRKEMEQIKAEEEKFKKQWEEDWGHKEQLQAPKTVVAEVHPPPPAKHRHLDELALDQPASDDIAEMKPKESPQGFQKYVEDFDPFTMFTPNQIAGKDVRLLRIKKEASLDLAVEGGIDSPIGKIMVSGVYEGGAADKHGGIVKGDEIMAVNGKILLDAKLDEAQATLAKAWNMGGDWIDLVIAVSPPKEYDDEMTFF</sequence>
<evidence type="ECO:0000256" key="8">
    <source>
        <dbReference type="ARBA" id="ARBA00022782"/>
    </source>
</evidence>
<keyword evidence="9 15" id="KW-0175">Coiled coil</keyword>
<keyword evidence="10" id="KW-0206">Cytoskeleton</keyword>
<keyword evidence="8" id="KW-0221">Differentiation</keyword>
<dbReference type="GO" id="GO:0005929">
    <property type="term" value="C:cilium"/>
    <property type="evidence" value="ECO:0007669"/>
    <property type="project" value="TreeGrafter"/>
</dbReference>
<dbReference type="EMBL" id="JAPFRF010000001">
    <property type="protein sequence ID" value="KAJ7344411.1"/>
    <property type="molecule type" value="Genomic_DNA"/>
</dbReference>
<dbReference type="OrthoDB" id="7734647at2759"/>
<dbReference type="CDD" id="cd07353">
    <property type="entry name" value="harmonin_N"/>
    <property type="match status" value="1"/>
</dbReference>
<dbReference type="GO" id="GO:0060122">
    <property type="term" value="P:inner ear receptor cell stereocilium organization"/>
    <property type="evidence" value="ECO:0007669"/>
    <property type="project" value="TreeGrafter"/>
</dbReference>
<dbReference type="Pfam" id="PF21219">
    <property type="entry name" value="USH1C_N"/>
    <property type="match status" value="1"/>
</dbReference>
<evidence type="ECO:0000256" key="3">
    <source>
        <dbReference type="ARBA" id="ARBA00004514"/>
    </source>
</evidence>
<feature type="coiled-coil region" evidence="15">
    <location>
        <begin position="301"/>
        <end position="380"/>
    </location>
</feature>
<evidence type="ECO:0000256" key="7">
    <source>
        <dbReference type="ARBA" id="ARBA00022740"/>
    </source>
</evidence>
<evidence type="ECO:0000256" key="10">
    <source>
        <dbReference type="ARBA" id="ARBA00023212"/>
    </source>
</evidence>
<keyword evidence="4" id="KW-0963">Cytoplasm</keyword>
<dbReference type="Gene3D" id="2.30.42.10">
    <property type="match status" value="3"/>
</dbReference>
<dbReference type="PANTHER" id="PTHR23116:SF36">
    <property type="entry name" value="HARMONIN"/>
    <property type="match status" value="1"/>
</dbReference>
<dbReference type="InterPro" id="IPR001478">
    <property type="entry name" value="PDZ"/>
</dbReference>
<dbReference type="GO" id="GO:0005886">
    <property type="term" value="C:plasma membrane"/>
    <property type="evidence" value="ECO:0007669"/>
    <property type="project" value="TreeGrafter"/>
</dbReference>
<feature type="domain" description="PDZ" evidence="16">
    <location>
        <begin position="221"/>
        <end position="284"/>
    </location>
</feature>
<dbReference type="Pfam" id="PF00595">
    <property type="entry name" value="PDZ"/>
    <property type="match status" value="3"/>
</dbReference>
<proteinExistence type="predicted"/>
<dbReference type="GO" id="GO:0046549">
    <property type="term" value="P:retinal cone cell development"/>
    <property type="evidence" value="ECO:0007669"/>
    <property type="project" value="TreeGrafter"/>
</dbReference>
<evidence type="ECO:0000313" key="17">
    <source>
        <dbReference type="EMBL" id="KAJ7344411.1"/>
    </source>
</evidence>
<dbReference type="PANTHER" id="PTHR23116">
    <property type="entry name" value="PDZ DOMAIN CONTAINING WHIRLIN AND HARMONIN-RELATED"/>
    <property type="match status" value="1"/>
</dbReference>
<dbReference type="InterPro" id="IPR036034">
    <property type="entry name" value="PDZ_sf"/>
</dbReference>
<dbReference type="SMART" id="SM00228">
    <property type="entry name" value="PDZ"/>
    <property type="match status" value="3"/>
</dbReference>
<dbReference type="GO" id="GO:0032426">
    <property type="term" value="C:stereocilium tip"/>
    <property type="evidence" value="ECO:0007669"/>
    <property type="project" value="TreeGrafter"/>
</dbReference>
<organism evidence="17 18">
    <name type="scientific">Phrynocephalus forsythii</name>
    <dbReference type="NCBI Taxonomy" id="171643"/>
    <lineage>
        <taxon>Eukaryota</taxon>
        <taxon>Metazoa</taxon>
        <taxon>Chordata</taxon>
        <taxon>Craniata</taxon>
        <taxon>Vertebrata</taxon>
        <taxon>Euteleostomi</taxon>
        <taxon>Lepidosauria</taxon>
        <taxon>Squamata</taxon>
        <taxon>Bifurcata</taxon>
        <taxon>Unidentata</taxon>
        <taxon>Episquamata</taxon>
        <taxon>Toxicofera</taxon>
        <taxon>Iguania</taxon>
        <taxon>Acrodonta</taxon>
        <taxon>Agamidae</taxon>
        <taxon>Agaminae</taxon>
        <taxon>Phrynocephalus</taxon>
    </lineage>
</organism>
<evidence type="ECO:0000256" key="5">
    <source>
        <dbReference type="ARBA" id="ARBA00022553"/>
    </source>
</evidence>
<dbReference type="InterPro" id="IPR051844">
    <property type="entry name" value="USH2_Complex_Protein"/>
</dbReference>
<dbReference type="GO" id="GO:0005829">
    <property type="term" value="C:cytosol"/>
    <property type="evidence" value="ECO:0007669"/>
    <property type="project" value="UniProtKB-SubCell"/>
</dbReference>
<dbReference type="GO" id="GO:0005856">
    <property type="term" value="C:cytoskeleton"/>
    <property type="evidence" value="ECO:0007669"/>
    <property type="project" value="UniProtKB-SubCell"/>
</dbReference>
<comment type="function">
    <text evidence="12">Anchoring/scaffolding protein that is a part of the functional network formed by USH1C, USH1G, CDH23 and MYO7A that mediates mechanotransduction in cochlear hair cells. Required for normal development and maintenance of cochlear hair cell bundles. As part of the intermicrovillar adhesion complex/IMAC plays a role in brush border differentiation, controlling microvilli organization and length. Probably plays a central regulatory role in the assembly of the complex, recruiting CDHR2, CDHR5 and MYO7B to the microvilli tips.</text>
</comment>
<feature type="domain" description="PDZ" evidence="16">
    <location>
        <begin position="87"/>
        <end position="155"/>
    </location>
</feature>
<comment type="subcellular location">
    <subcellularLocation>
        <location evidence="1">Cell projection</location>
        <location evidence="1">Microvillus</location>
    </subcellularLocation>
    <subcellularLocation>
        <location evidence="2">Cytoplasm</location>
        <location evidence="2">Cytoskeleton</location>
    </subcellularLocation>
    <subcellularLocation>
        <location evidence="3">Cytoplasm</location>
        <location evidence="3">Cytosol</location>
    </subcellularLocation>
</comment>
<name>A0A9Q0Y7H1_9SAUR</name>
<keyword evidence="6" id="KW-0677">Repeat</keyword>
<keyword evidence="18" id="KW-1185">Reference proteome</keyword>
<dbReference type="GO" id="GO:0050885">
    <property type="term" value="P:neuromuscular process controlling balance"/>
    <property type="evidence" value="ECO:0007669"/>
    <property type="project" value="UniProtKB-ARBA"/>
</dbReference>
<dbReference type="GO" id="GO:0005903">
    <property type="term" value="C:brush border"/>
    <property type="evidence" value="ECO:0007669"/>
    <property type="project" value="UniProtKB-ARBA"/>
</dbReference>
<dbReference type="InterPro" id="IPR030237">
    <property type="entry name" value="Harmonin_N"/>
</dbReference>
<dbReference type="AlphaFoldDB" id="A0A9Q0Y7H1"/>
<dbReference type="GO" id="GO:0005902">
    <property type="term" value="C:microvillus"/>
    <property type="evidence" value="ECO:0007669"/>
    <property type="project" value="UniProtKB-SubCell"/>
</dbReference>
<dbReference type="SUPFAM" id="SSF50156">
    <property type="entry name" value="PDZ domain-like"/>
    <property type="match status" value="3"/>
</dbReference>
<keyword evidence="5" id="KW-0597">Phosphoprotein</keyword>
<evidence type="ECO:0000259" key="16">
    <source>
        <dbReference type="PROSITE" id="PS50106"/>
    </source>
</evidence>
<gene>
    <name evidence="17" type="ORF">JRQ81_000361</name>
</gene>
<feature type="domain" description="PDZ" evidence="16">
    <location>
        <begin position="455"/>
        <end position="528"/>
    </location>
</feature>
<evidence type="ECO:0000256" key="6">
    <source>
        <dbReference type="ARBA" id="ARBA00022737"/>
    </source>
</evidence>
<dbReference type="Gene3D" id="1.20.1160.20">
    <property type="match status" value="1"/>
</dbReference>
<evidence type="ECO:0000256" key="12">
    <source>
        <dbReference type="ARBA" id="ARBA00056915"/>
    </source>
</evidence>
<comment type="subunit">
    <text evidence="13">Part of the IMAC/intermicrovillar adhesion complex/intermicrovillar tip-link complex composed of ANKS4B, MYO7B, USH1C, CDHR2 and CDHR5. Part of a complex composed of USH1C, USH1G and MYO7A. Interacts with F-actin. Interacts with USH2A. Interacts with SLC4A7. Interacts (via PDZ1 domain) with the C-terminus of USHBP1. Interacts (via N-terminus and PDZ 2 domain) with CDH23. Interacts with USH1G. Interacts with MYO7B. Interacts with CDHR2 and CDHR5; may mediate their interaction with MYO7B at the microvilli tip. Interacts (via PDZ 1 domain) with ANKS4B. Interacts (via PDZ 1 domain) with DOCK4.</text>
</comment>
<dbReference type="CDD" id="cd06737">
    <property type="entry name" value="PDZ1_harmonin"/>
    <property type="match status" value="1"/>
</dbReference>
<reference evidence="17" key="1">
    <citation type="journal article" date="2023" name="DNA Res.">
        <title>Chromosome-level genome assembly of Phrynocephalus forsythii using third-generation DNA sequencing and Hi-C analysis.</title>
        <authorList>
            <person name="Qi Y."/>
            <person name="Zhao W."/>
            <person name="Zhao Y."/>
            <person name="Niu C."/>
            <person name="Cao S."/>
            <person name="Zhang Y."/>
        </authorList>
    </citation>
    <scope>NUCLEOTIDE SEQUENCE</scope>
    <source>
        <tissue evidence="17">Muscle</tissue>
    </source>
</reference>
<dbReference type="Proteomes" id="UP001142489">
    <property type="component" value="Unassembled WGS sequence"/>
</dbReference>
<keyword evidence="7" id="KW-1009">Hearing</keyword>
<evidence type="ECO:0000256" key="15">
    <source>
        <dbReference type="SAM" id="Coils"/>
    </source>
</evidence>
<dbReference type="GO" id="GO:1904106">
    <property type="term" value="P:protein localization to microvillus"/>
    <property type="evidence" value="ECO:0007669"/>
    <property type="project" value="UniProtKB-ARBA"/>
</dbReference>
<protein>
    <recommendedName>
        <fullName evidence="14">Harmonin</fullName>
    </recommendedName>
</protein>
<dbReference type="FunFam" id="2.30.42.10:FF:000062">
    <property type="entry name" value="harmonin isoform X1"/>
    <property type="match status" value="1"/>
</dbReference>
<dbReference type="CDD" id="cd06739">
    <property type="entry name" value="PDZ3_harmonin"/>
    <property type="match status" value="1"/>
</dbReference>
<evidence type="ECO:0000256" key="11">
    <source>
        <dbReference type="ARBA" id="ARBA00023273"/>
    </source>
</evidence>
<dbReference type="CDD" id="cd06738">
    <property type="entry name" value="PDZ2_harmonin"/>
    <property type="match status" value="1"/>
</dbReference>
<accession>A0A9Q0Y7H1</accession>
<evidence type="ECO:0000256" key="2">
    <source>
        <dbReference type="ARBA" id="ARBA00004245"/>
    </source>
</evidence>
<keyword evidence="11" id="KW-0966">Cell projection</keyword>
<dbReference type="FunFam" id="2.30.42.10:FF:000104">
    <property type="entry name" value="harmonin isoform X2"/>
    <property type="match status" value="1"/>
</dbReference>
<dbReference type="FunFam" id="1.20.1160.20:FF:000001">
    <property type="entry name" value="harmonin isoform X1"/>
    <property type="match status" value="1"/>
</dbReference>
<evidence type="ECO:0000256" key="14">
    <source>
        <dbReference type="ARBA" id="ARBA00073777"/>
    </source>
</evidence>
<comment type="caution">
    <text evidence="17">The sequence shown here is derived from an EMBL/GenBank/DDBJ whole genome shotgun (WGS) entry which is preliminary data.</text>
</comment>
<dbReference type="FunFam" id="2.30.42.10:FF:000071">
    <property type="entry name" value="harmonin isoform X1"/>
    <property type="match status" value="1"/>
</dbReference>
<dbReference type="GO" id="GO:0002142">
    <property type="term" value="C:stereocilia ankle link complex"/>
    <property type="evidence" value="ECO:0007669"/>
    <property type="project" value="TreeGrafter"/>
</dbReference>
<evidence type="ECO:0000256" key="13">
    <source>
        <dbReference type="ARBA" id="ARBA00064828"/>
    </source>
</evidence>
<dbReference type="GO" id="GO:0001917">
    <property type="term" value="C:photoreceptor inner segment"/>
    <property type="evidence" value="ECO:0007669"/>
    <property type="project" value="TreeGrafter"/>
</dbReference>